<dbReference type="GO" id="GO:0006904">
    <property type="term" value="P:vesicle docking involved in exocytosis"/>
    <property type="evidence" value="ECO:0007669"/>
    <property type="project" value="InterPro"/>
</dbReference>
<name>L2GP16_VITCO</name>
<dbReference type="RefSeq" id="XP_007604096.1">
    <property type="nucleotide sequence ID" value="XM_007604034.1"/>
</dbReference>
<dbReference type="HOGENOM" id="CLU_617064_0_0_1"/>
<evidence type="ECO:0000313" key="3">
    <source>
        <dbReference type="Proteomes" id="UP000011082"/>
    </source>
</evidence>
<dbReference type="InParanoid" id="L2GP16"/>
<feature type="domain" description="Exocyst complex component Sec8 N-terminal" evidence="1">
    <location>
        <begin position="5"/>
        <end position="79"/>
    </location>
</feature>
<dbReference type="Proteomes" id="UP000011082">
    <property type="component" value="Unassembled WGS sequence"/>
</dbReference>
<evidence type="ECO:0000313" key="2">
    <source>
        <dbReference type="EMBL" id="ELA42245.1"/>
    </source>
</evidence>
<dbReference type="GeneID" id="19881361"/>
<dbReference type="EMBL" id="JH370133">
    <property type="protein sequence ID" value="ELA42245.1"/>
    <property type="molecule type" value="Genomic_DNA"/>
</dbReference>
<reference evidence="3" key="1">
    <citation type="submission" date="2011-05" db="EMBL/GenBank/DDBJ databases">
        <title>The genome sequence of Vittaforma corneae strain ATCC 50505.</title>
        <authorList>
            <consortium name="The Broad Institute Genome Sequencing Platform"/>
            <person name="Cuomo C."/>
            <person name="Didier E."/>
            <person name="Bowers L."/>
            <person name="Young S.K."/>
            <person name="Zeng Q."/>
            <person name="Gargeya S."/>
            <person name="Fitzgerald M."/>
            <person name="Haas B."/>
            <person name="Abouelleil A."/>
            <person name="Alvarado L."/>
            <person name="Arachchi H.M."/>
            <person name="Berlin A."/>
            <person name="Chapman S.B."/>
            <person name="Gearin G."/>
            <person name="Goldberg J."/>
            <person name="Griggs A."/>
            <person name="Gujja S."/>
            <person name="Hansen M."/>
            <person name="Heiman D."/>
            <person name="Howarth C."/>
            <person name="Larimer J."/>
            <person name="Lui A."/>
            <person name="MacDonald P.J.P."/>
            <person name="McCowen C."/>
            <person name="Montmayeur A."/>
            <person name="Murphy C."/>
            <person name="Neiman D."/>
            <person name="Pearson M."/>
            <person name="Priest M."/>
            <person name="Roberts A."/>
            <person name="Saif S."/>
            <person name="Shea T."/>
            <person name="Sisk P."/>
            <person name="Stolte C."/>
            <person name="Sykes S."/>
            <person name="Wortman J."/>
            <person name="Nusbaum C."/>
            <person name="Birren B."/>
        </authorList>
    </citation>
    <scope>NUCLEOTIDE SEQUENCE [LARGE SCALE GENOMIC DNA]</scope>
    <source>
        <strain evidence="3">ATCC 50505</strain>
    </source>
</reference>
<protein>
    <recommendedName>
        <fullName evidence="1">Exocyst complex component Sec8 N-terminal domain-containing protein</fullName>
    </recommendedName>
</protein>
<accession>L2GP16</accession>
<dbReference type="OrthoDB" id="2193852at2759"/>
<dbReference type="AlphaFoldDB" id="L2GP16"/>
<dbReference type="OMA" id="ICAMIAD"/>
<evidence type="ECO:0000259" key="1">
    <source>
        <dbReference type="Pfam" id="PF04048"/>
    </source>
</evidence>
<dbReference type="VEuPathDB" id="MicrosporidiaDB:VICG_00644"/>
<gene>
    <name evidence="2" type="ORF">VICG_00644</name>
</gene>
<dbReference type="GO" id="GO:0000145">
    <property type="term" value="C:exocyst"/>
    <property type="evidence" value="ECO:0007669"/>
    <property type="project" value="InterPro"/>
</dbReference>
<dbReference type="InterPro" id="IPR007191">
    <property type="entry name" value="Sec8_exocyst_N"/>
</dbReference>
<proteinExistence type="predicted"/>
<sequence length="444" mass="51568">MEEGKNILKELKVDWDQTLHENFNPLQMALRVSSNPSKHREFHGMLHRLEQTMDKIISSNFQGFSEAFQTFSDYKQMNNTILNTYCDVENKLASLHIIEVLPSNENVLAADLENQEIKAKYEICAMIADARNLYKSFLVSQDPTRKSELIVKALSVLGDPRLFQIKGVFEYYKIILRSYQQFSDEINKKLLDFIVRNEIENSHFYNVVVDLQSISKFDDYCLKHFQKEVFRLFEDIILVTSKSINDEDPINVQQGGNRISMLEVLCVKIAKAVECIIDNMSFIINKSSAMFVKVDQEDFFGKKKSEANFIFDLSGCMNALRGVLRNFLDRYSFEPEKSDQFDINFIADTFDYTKVYDENSSIYQRLMKSSKKIVRNGSSFTLITPVNPETISFLLKYIQNHEIRSFLYQTVETRLFSDAILNSKIGKIQQIINEICDSCRISTK</sequence>
<keyword evidence="3" id="KW-1185">Reference proteome</keyword>
<dbReference type="Pfam" id="PF04048">
    <property type="entry name" value="Sec8_N"/>
    <property type="match status" value="1"/>
</dbReference>
<organism evidence="2 3">
    <name type="scientific">Vittaforma corneae (strain ATCC 50505)</name>
    <name type="common">Microsporidian parasite</name>
    <name type="synonym">Nosema corneum</name>
    <dbReference type="NCBI Taxonomy" id="993615"/>
    <lineage>
        <taxon>Eukaryota</taxon>
        <taxon>Fungi</taxon>
        <taxon>Fungi incertae sedis</taxon>
        <taxon>Microsporidia</taxon>
        <taxon>Nosematidae</taxon>
        <taxon>Vittaforma</taxon>
    </lineage>
</organism>